<reference evidence="2 3" key="1">
    <citation type="submission" date="2020-04" db="EMBL/GenBank/DDBJ databases">
        <authorList>
            <person name="De Canck E."/>
        </authorList>
    </citation>
    <scope>NUCLEOTIDE SEQUENCE [LARGE SCALE GENOMIC DNA]</scope>
    <source>
        <strain evidence="2 3">LMG 29542</strain>
    </source>
</reference>
<proteinExistence type="predicted"/>
<keyword evidence="3" id="KW-1185">Reference proteome</keyword>
<feature type="compositionally biased region" description="Basic and acidic residues" evidence="1">
    <location>
        <begin position="95"/>
        <end position="106"/>
    </location>
</feature>
<gene>
    <name evidence="2" type="ORF">LMG29542_01389</name>
</gene>
<name>A0A6J5DC24_9BURK</name>
<feature type="region of interest" description="Disordered" evidence="1">
    <location>
        <begin position="70"/>
        <end position="140"/>
    </location>
</feature>
<feature type="compositionally biased region" description="Low complexity" evidence="1">
    <location>
        <begin position="74"/>
        <end position="83"/>
    </location>
</feature>
<dbReference type="Proteomes" id="UP000494363">
    <property type="component" value="Unassembled WGS sequence"/>
</dbReference>
<sequence length="195" mass="21694">MAVSESRIHKNRAWGVRRCGRQQRRDPYVAHRVRLICVVLLGAIGRDVPCPEWLHGSPLRMSAAPSALRRRLSSSRSSAPSSRTIALSGARSASRLHDKTPDRDKQYVPAKGNQAATATGSAEPRKQPKAGESRQQPRYVLPSRFSGRLAHHEMIVQCSRMMRRRAASPVILLFRSLESLCSKALQAITHRTTAD</sequence>
<evidence type="ECO:0000313" key="3">
    <source>
        <dbReference type="Proteomes" id="UP000494363"/>
    </source>
</evidence>
<dbReference type="AlphaFoldDB" id="A0A6J5DC24"/>
<dbReference type="EMBL" id="CADIKH010000005">
    <property type="protein sequence ID" value="CAB3751004.1"/>
    <property type="molecule type" value="Genomic_DNA"/>
</dbReference>
<feature type="compositionally biased region" description="Basic and acidic residues" evidence="1">
    <location>
        <begin position="123"/>
        <end position="132"/>
    </location>
</feature>
<evidence type="ECO:0000256" key="1">
    <source>
        <dbReference type="SAM" id="MobiDB-lite"/>
    </source>
</evidence>
<evidence type="ECO:0000313" key="2">
    <source>
        <dbReference type="EMBL" id="CAB3751004.1"/>
    </source>
</evidence>
<protein>
    <submittedName>
        <fullName evidence="2">Uncharacterized protein</fullName>
    </submittedName>
</protein>
<organism evidence="2 3">
    <name type="scientific">Paraburkholderia humisilvae</name>
    <dbReference type="NCBI Taxonomy" id="627669"/>
    <lineage>
        <taxon>Bacteria</taxon>
        <taxon>Pseudomonadati</taxon>
        <taxon>Pseudomonadota</taxon>
        <taxon>Betaproteobacteria</taxon>
        <taxon>Burkholderiales</taxon>
        <taxon>Burkholderiaceae</taxon>
        <taxon>Paraburkholderia</taxon>
    </lineage>
</organism>
<accession>A0A6J5DC24</accession>